<dbReference type="AlphaFoldDB" id="A0A0F9S4U4"/>
<evidence type="ECO:0000313" key="1">
    <source>
        <dbReference type="EMBL" id="KKN62099.1"/>
    </source>
</evidence>
<organism evidence="1">
    <name type="scientific">marine sediment metagenome</name>
    <dbReference type="NCBI Taxonomy" id="412755"/>
    <lineage>
        <taxon>unclassified sequences</taxon>
        <taxon>metagenomes</taxon>
        <taxon>ecological metagenomes</taxon>
    </lineage>
</organism>
<sequence>MVYQRRLTWASTSDCERLNSIIFETNINPFGIAAYNPNEPVTDFVGRREELLKFKEQIQNVINNKISRSVKLNGPAGVGKSTLFNFLKESIEKERISTRPDSEYILKDCDVLSTFFQIPDKISDFLDIWKPMLEGLRPGFEKEIGYDISLPEYITFQVIYRMFLKDREKLAKIIWKDTERPQRLHQVELRDIIDPLFSQGTPAVLALQEHYSQKKRELRDDFKARIKGRTYEIKRGDNKNILNLFRVIDEDDPDDYLELILGANSDIFKTNDDLINYFNDLMRYYACSTKKQPILLIGIDEAVKADPQIFNQYYQNLGNLFVKLRNTLNDILFVFISTTEDWAEFNNIIKKNTDLQSQLGEFMYEMPLTQLGVDELAQVFKNRMNRFWENYPSQRPLEAPYYPFSENLFEYVYRYRLRDLRDTIHFLKDMWIKFKYLRKIPKFETIFESLREVRKFDARGFNPNTFKRFEWNIIKNSFNDPIRFRSNSARSSEVEKGLEYAWKCLLYENPPTITRVDNNCTIITSSGSRRPDIYLEILGNLGAEFRRNIEFQVKAYDQGGTVALNHIKSSLELFREQFTDFIYFIITGRGLKPDAEAAIKGLEITYTNRIRRPILTEDQRDRLYLLALYKEITGKNLDGTLPKDLQIAKDLLSFIIGQPIEDFLSGVKRLAYRQPITEAEIISPPVVVPSETSQTELTTFSESSEATEVIEGQFETQVKWLNDYPSLKSYRFEASALCGYLKTRETGKYKFKFTIPTVEKNVIMPNASLSKQLFRTLVKFLKEKGYTVPDKSSFKLTQLGEQLYQAVKADNYSC</sequence>
<accession>A0A0F9S4U4</accession>
<protein>
    <submittedName>
        <fullName evidence="1">Uncharacterized protein</fullName>
    </submittedName>
</protein>
<dbReference type="InterPro" id="IPR027417">
    <property type="entry name" value="P-loop_NTPase"/>
</dbReference>
<name>A0A0F9S4U4_9ZZZZ</name>
<reference evidence="1" key="1">
    <citation type="journal article" date="2015" name="Nature">
        <title>Complex archaea that bridge the gap between prokaryotes and eukaryotes.</title>
        <authorList>
            <person name="Spang A."/>
            <person name="Saw J.H."/>
            <person name="Jorgensen S.L."/>
            <person name="Zaremba-Niedzwiedzka K."/>
            <person name="Martijn J."/>
            <person name="Lind A.E."/>
            <person name="van Eijk R."/>
            <person name="Schleper C."/>
            <person name="Guy L."/>
            <person name="Ettema T.J."/>
        </authorList>
    </citation>
    <scope>NUCLEOTIDE SEQUENCE</scope>
</reference>
<dbReference type="Gene3D" id="3.40.50.300">
    <property type="entry name" value="P-loop containing nucleotide triphosphate hydrolases"/>
    <property type="match status" value="1"/>
</dbReference>
<dbReference type="EMBL" id="LAZR01000635">
    <property type="protein sequence ID" value="KKN62099.1"/>
    <property type="molecule type" value="Genomic_DNA"/>
</dbReference>
<comment type="caution">
    <text evidence="1">The sequence shown here is derived from an EMBL/GenBank/DDBJ whole genome shotgun (WGS) entry which is preliminary data.</text>
</comment>
<dbReference type="SUPFAM" id="SSF52540">
    <property type="entry name" value="P-loop containing nucleoside triphosphate hydrolases"/>
    <property type="match status" value="1"/>
</dbReference>
<gene>
    <name evidence="1" type="ORF">LCGC14_0515410</name>
</gene>
<proteinExistence type="predicted"/>